<evidence type="ECO:0000313" key="3">
    <source>
        <dbReference type="EMBL" id="KAL0066845.1"/>
    </source>
</evidence>
<dbReference type="Pfam" id="PF12937">
    <property type="entry name" value="F-box-like"/>
    <property type="match status" value="1"/>
</dbReference>
<feature type="domain" description="F-box" evidence="2">
    <location>
        <begin position="556"/>
        <end position="606"/>
    </location>
</feature>
<dbReference type="InterPro" id="IPR001810">
    <property type="entry name" value="F-box_dom"/>
</dbReference>
<organism evidence="3 4">
    <name type="scientific">Marasmius tenuissimus</name>
    <dbReference type="NCBI Taxonomy" id="585030"/>
    <lineage>
        <taxon>Eukaryota</taxon>
        <taxon>Fungi</taxon>
        <taxon>Dikarya</taxon>
        <taxon>Basidiomycota</taxon>
        <taxon>Agaricomycotina</taxon>
        <taxon>Agaricomycetes</taxon>
        <taxon>Agaricomycetidae</taxon>
        <taxon>Agaricales</taxon>
        <taxon>Marasmiineae</taxon>
        <taxon>Marasmiaceae</taxon>
        <taxon>Marasmius</taxon>
    </lineage>
</organism>
<dbReference type="PROSITE" id="PS50181">
    <property type="entry name" value="FBOX"/>
    <property type="match status" value="1"/>
</dbReference>
<proteinExistence type="predicted"/>
<keyword evidence="4" id="KW-1185">Reference proteome</keyword>
<dbReference type="Proteomes" id="UP001437256">
    <property type="component" value="Unassembled WGS sequence"/>
</dbReference>
<evidence type="ECO:0000256" key="1">
    <source>
        <dbReference type="SAM" id="MobiDB-lite"/>
    </source>
</evidence>
<dbReference type="EMBL" id="JBBXMP010000031">
    <property type="protein sequence ID" value="KAL0066845.1"/>
    <property type="molecule type" value="Genomic_DNA"/>
</dbReference>
<feature type="compositionally biased region" description="Acidic residues" evidence="1">
    <location>
        <begin position="671"/>
        <end position="717"/>
    </location>
</feature>
<sequence length="1194" mass="134488">MEPGISLPSEVWLHGVQPYVDAKSAAALRQCSSHMADLFVNDGLEHIMWTTPDKLESNFVFWLKDVPLGSPEVPVAYGNVNSKPEEVTIGPLSAKYVQPGLGNWRISTLAVVLRSFTNLDTMTLQKVVFPLKSLPELLRQIPRLRSLTIDDVSSPDREWSNSLASSFITHPSDIAMLPQIHSLTLRGRFEFHASKRTLLVAVILLSIPSLKTVELDWFSLAAVSSIVSNYYNMIGWDYLPFTLAVPIHGTYSAKVPLIIAPDQWDMTVDVSKTNTVSFGAHPSALAHDMLRDLTRAIRSSIRSLRILGDLPDNHGISPFGFPVMKSYNGPLAFIWHFLRDKHSLRSITLTTPILISSDLVLGLQGAPTARSFTKLEFSAQLFDSDMSLVIAQNFPFLEVLKVKAIVRTFPDTMLKLAKDRLALLKNLRVFWLYNDVSVFYSLKEVDEFAATWLPSIPSMMGPFVLTEAAMLKNRRYMQESSTTRDSIIFGCYARISKLAFRGSVAELEHHYLFHFQSLLDFDSLVSASSSITERRIESAEKKKERPEMVSRYDPLSVFEDEFPSEVKVKIFNYLDLRDLFNLALVNSFLCNFCLNPSNDLALWRPLREIHGYPPPPRDMCERDWAVLMIRAKDERCDLCCGLYDSELLYGRRMVLCTPCVAGTEMRPSEVSDMDNEDINDNDNDNDNSEDGDSEDTDEDPDSDSMDEDGNNDSMDIDDEDMEEDLAYGYSEELTLIKASKPMKMWMHQRNKLHEADVQLEDGDEAEVVAGALQGGDHVELAQTRNSKHQIPRLVTAFYHRLVHAEDQIPLFYSKCSMSKLNKRAGTVKELERIQKKLKKMVQPDYPVIGSSCRLVCPDTGEGILTYITERVWTGNTYHEPRPAKDIRKDKTMHVEHIEEMRRSGAKIVNDGFLPDLINRYAESATYMAAYSKPKKDKTASRHGEEAKDGTSVHRFPLKSGVPWTDDPLKARVYQNILPEAGVVYSDNSGMQGVETAGLFHFSEGWEQCGHRGEGLYQSKDMNDTSTACTATAAYYEANTLIEEHISSIVKVFWPEHHDELRRAREAARTVKSTGGCFNSRAIIYKLPVIPHCDDGDTDISVSFPAGKYKGGYMYLPQLGLVFEYKPGTVIAFKASKIFHTVGHWEALPMTVEDGITPGRIGTVFFFPESSLDELRGKEPGWALQTNYGRTPSSG</sequence>
<feature type="region of interest" description="Disordered" evidence="1">
    <location>
        <begin position="667"/>
        <end position="717"/>
    </location>
</feature>
<protein>
    <recommendedName>
        <fullName evidence="2">F-box domain-containing protein</fullName>
    </recommendedName>
</protein>
<dbReference type="SUPFAM" id="SSF81383">
    <property type="entry name" value="F-box domain"/>
    <property type="match status" value="1"/>
</dbReference>
<name>A0ABR3A000_9AGAR</name>
<dbReference type="InterPro" id="IPR036047">
    <property type="entry name" value="F-box-like_dom_sf"/>
</dbReference>
<reference evidence="3 4" key="1">
    <citation type="submission" date="2024-05" db="EMBL/GenBank/DDBJ databases">
        <title>A draft genome resource for the thread blight pathogen Marasmius tenuissimus strain MS-2.</title>
        <authorList>
            <person name="Yulfo-Soto G.E."/>
            <person name="Baruah I.K."/>
            <person name="Amoako-Attah I."/>
            <person name="Bukari Y."/>
            <person name="Meinhardt L.W."/>
            <person name="Bailey B.A."/>
            <person name="Cohen S.P."/>
        </authorList>
    </citation>
    <scope>NUCLEOTIDE SEQUENCE [LARGE SCALE GENOMIC DNA]</scope>
    <source>
        <strain evidence="3 4">MS-2</strain>
    </source>
</reference>
<evidence type="ECO:0000259" key="2">
    <source>
        <dbReference type="PROSITE" id="PS50181"/>
    </source>
</evidence>
<dbReference type="CDD" id="cd09917">
    <property type="entry name" value="F-box_SF"/>
    <property type="match status" value="1"/>
</dbReference>
<comment type="caution">
    <text evidence="3">The sequence shown here is derived from an EMBL/GenBank/DDBJ whole genome shotgun (WGS) entry which is preliminary data.</text>
</comment>
<dbReference type="Gene3D" id="3.60.130.30">
    <property type="match status" value="1"/>
</dbReference>
<gene>
    <name evidence="3" type="ORF">AAF712_006040</name>
</gene>
<evidence type="ECO:0000313" key="4">
    <source>
        <dbReference type="Proteomes" id="UP001437256"/>
    </source>
</evidence>
<dbReference type="SUPFAM" id="SSF52047">
    <property type="entry name" value="RNI-like"/>
    <property type="match status" value="1"/>
</dbReference>
<accession>A0ABR3A000</accession>